<dbReference type="Pfam" id="PF18889">
    <property type="entry name" value="Beta_helix_3"/>
    <property type="match status" value="4"/>
</dbReference>
<dbReference type="EMBL" id="LR130778">
    <property type="protein sequence ID" value="VDN47105.1"/>
    <property type="molecule type" value="Genomic_DNA"/>
</dbReference>
<organism evidence="2 3">
    <name type="scientific">Petrocella atlantisensis</name>
    <dbReference type="NCBI Taxonomy" id="2173034"/>
    <lineage>
        <taxon>Bacteria</taxon>
        <taxon>Bacillati</taxon>
        <taxon>Bacillota</taxon>
        <taxon>Clostridia</taxon>
        <taxon>Lachnospirales</taxon>
        <taxon>Vallitaleaceae</taxon>
        <taxon>Petrocella</taxon>
    </lineage>
</organism>
<dbReference type="Proteomes" id="UP000279029">
    <property type="component" value="Chromosome"/>
</dbReference>
<dbReference type="OrthoDB" id="1957552at2"/>
<sequence>MRKKRFLSLVLVLTLMLTSLIQEGLPVYAASDPSNFIFDISEGGIAVSAGTDADTIKVAYGIALELDNIPKIQEITIIGTTTGNKVVVDGVLANITIDTVDIQHSSGFISAFELINAANVTLTLEGSNILKSNSNFAGMGVGIGQSVTIKGTGSLTATGGNYGAGIGGGNNGAGGIITIEGGTVNAAGGLSGAGIGGGYYGAGGDITISGGTVTATGGNNGAGIGGGTNRSGGDVIISGGTVTATGGRSGSGIGGGSFGAGGNIAILGGDVFATAGEYGGGIGAGFGESSGFITIFEEATVIAVSQESSAAIKTVNGTLEDASTANIMMASFVNAQTANTSVQIRSDGITYSFIPTVDYRSIARTVLPNNTYQVKANDILQSHSYGLISDFTDFIIQEEKLKVFSNLVATPDSTSVELIEAAIYTMTQAEAIDEAAVKTAIEDKIVTLALDGVSTSVTKVLYTPAIVGDSGTPDGTDGTYTFTVDLTKGSATATTAVLTMTITATTYDEELVATVKGLVEGAPYTITQAEATDEAVVKTAIEDKIATLALDGVLTSVTKVLYTPAIAGDAGTPDGINGTYTFTVDLSKGAAEDTTATLTMTVTATGFSGSGGGGSTKRTQPSQDTVIVIVNGKEEDVGKQTNTTEDGKSTVVIEVVNSMVESKIDEAIKNNITPNGNVIQIPIVDTKSEVAKVELMGNTIKKLEESIFNISIKRDTVEYIIPAEEFAISKIAENLGLRKVIWKISRLM</sequence>
<evidence type="ECO:0000256" key="1">
    <source>
        <dbReference type="SAM" id="SignalP"/>
    </source>
</evidence>
<evidence type="ECO:0000313" key="3">
    <source>
        <dbReference type="Proteomes" id="UP000279029"/>
    </source>
</evidence>
<dbReference type="KEGG" id="cbar:PATL70BA_1226"/>
<protein>
    <submittedName>
        <fullName evidence="2">Putative Ig domain-containing protein</fullName>
    </submittedName>
</protein>
<reference evidence="2 3" key="1">
    <citation type="submission" date="2018-09" db="EMBL/GenBank/DDBJ databases">
        <authorList>
            <person name="Postec A."/>
        </authorList>
    </citation>
    <scope>NUCLEOTIDE SEQUENCE [LARGE SCALE GENOMIC DNA]</scope>
    <source>
        <strain evidence="2">70B-A</strain>
    </source>
</reference>
<feature type="chain" id="PRO_5018311989" evidence="1">
    <location>
        <begin position="30"/>
        <end position="748"/>
    </location>
</feature>
<feature type="signal peptide" evidence="1">
    <location>
        <begin position="1"/>
        <end position="29"/>
    </location>
</feature>
<name>A0A3P7NW10_9FIRM</name>
<accession>A0A3P7NW10</accession>
<gene>
    <name evidence="2" type="ORF">PATL70BA_1226</name>
</gene>
<keyword evidence="1" id="KW-0732">Signal</keyword>
<proteinExistence type="predicted"/>
<evidence type="ECO:0000313" key="2">
    <source>
        <dbReference type="EMBL" id="VDN47105.1"/>
    </source>
</evidence>
<dbReference type="AlphaFoldDB" id="A0A3P7NW10"/>
<dbReference type="RefSeq" id="WP_125136493.1">
    <property type="nucleotide sequence ID" value="NZ_LR130778.1"/>
</dbReference>
<keyword evidence="3" id="KW-1185">Reference proteome</keyword>